<dbReference type="InterPro" id="IPR001680">
    <property type="entry name" value="WD40_rpt"/>
</dbReference>
<dbReference type="Pfam" id="PF23335">
    <property type="entry name" value="Beta-prop_IFT80_2nd"/>
    <property type="match status" value="1"/>
</dbReference>
<keyword evidence="4" id="KW-0853">WD repeat</keyword>
<dbReference type="Pfam" id="PF23387">
    <property type="entry name" value="TPR_IFT80_172"/>
    <property type="match status" value="1"/>
</dbReference>
<keyword evidence="3" id="KW-0966">Cell projection</keyword>
<evidence type="ECO:0000256" key="2">
    <source>
        <dbReference type="ARBA" id="ARBA00023069"/>
    </source>
</evidence>
<evidence type="ECO:0000259" key="5">
    <source>
        <dbReference type="Pfam" id="PF23335"/>
    </source>
</evidence>
<dbReference type="InterPro" id="IPR056157">
    <property type="entry name" value="TPR_IFT80_172_dom"/>
</dbReference>
<evidence type="ECO:0000256" key="1">
    <source>
        <dbReference type="ARBA" id="ARBA00004138"/>
    </source>
</evidence>
<dbReference type="SMART" id="SM00320">
    <property type="entry name" value="WD40"/>
    <property type="match status" value="5"/>
</dbReference>
<feature type="domain" description="IFT80/172/WDR35 TPR" evidence="6">
    <location>
        <begin position="622"/>
        <end position="771"/>
    </location>
</feature>
<evidence type="ECO:0000313" key="7">
    <source>
        <dbReference type="EMBL" id="KAL0481894.1"/>
    </source>
</evidence>
<dbReference type="SUPFAM" id="SSF50978">
    <property type="entry name" value="WD40 repeat-like"/>
    <property type="match status" value="1"/>
</dbReference>
<dbReference type="AlphaFoldDB" id="A0AAW2YY09"/>
<dbReference type="InterPro" id="IPR011047">
    <property type="entry name" value="Quinoprotein_ADH-like_sf"/>
</dbReference>
<dbReference type="Gene3D" id="1.25.40.470">
    <property type="match status" value="1"/>
</dbReference>
<sequence length="775" mass="87731">MRLKITEQQSNDLKHKDVCTAVGWSSNNELYSCGDDKTVWRWNLNGEPLAKVCDSDSFITDIHWLPVPTKKAANTQNDVFVLGGADGSFSLISKSGRIDKIVKDAHLGAVVCVRWNHEGTALVTGGEDGVLKIWSRNGQLRSTLATTGKCIYSATWGPPTVIEQNILFTSGKDLIIKPLHATSSAKQMQWKAHDGIVLKVDWNILSKFIVSCGEDGKYKVWDSHGRNLYSSAPFDYSITSVSWSPDGETFAVGSFNTLKICDKTGWAYTRKSTNTGSILNISWTSDGTQLAAAGGNGEVCFAQLVERQLEWRNLVVSINENLKMKVHDILGDTSEEIEFRDKIIKWKLGFGHLVVATASQCWIYDVQSWNSPHQFDVKDNVSLILLSKKIFLMMDNSSGIQVYNYDGKLLSNPKFPGLRTEFLNSNSVSVSNDMICIIDKGEAEGKAVRLFNLTSSKESAEVIVHNMDIMEVALSQFGPLSERKLAFIDRNRDMYICRVGTGSKRPDTFKLATMVDSAKWNDHTDMLVAVCDGHFTAWYYPGIVYVDRDLLPYTRTTHDESEVGKRSQIIDFFGTRCNVRRWDGSVVTMSVSPHPLILYELVDKKNWEACLRLCRFVKDRSMWSCLVGMAIKNKEIETAETALAALEEVDKVQYMLKVKSIPSVEGRNAAMALYMRNIDEAESILLQAGLMYRAIKMHIKLYNWTRALELAVKNKNSTYSHIDTVVWYRRKYLEGINRQENDPVFLQYESLSVDWVVMKEKIRNEKEKEKQKNKR</sequence>
<name>A0AAW2YY09_9EUKA</name>
<dbReference type="GO" id="GO:0005929">
    <property type="term" value="C:cilium"/>
    <property type="evidence" value="ECO:0007669"/>
    <property type="project" value="UniProtKB-SubCell"/>
</dbReference>
<organism evidence="7 8">
    <name type="scientific">Acrasis kona</name>
    <dbReference type="NCBI Taxonomy" id="1008807"/>
    <lineage>
        <taxon>Eukaryota</taxon>
        <taxon>Discoba</taxon>
        <taxon>Heterolobosea</taxon>
        <taxon>Tetramitia</taxon>
        <taxon>Eutetramitia</taxon>
        <taxon>Acrasidae</taxon>
        <taxon>Acrasis</taxon>
    </lineage>
</organism>
<accession>A0AAW2YY09</accession>
<dbReference type="PANTHER" id="PTHR24098:SF0">
    <property type="entry name" value="OUTER SEGMENT 5"/>
    <property type="match status" value="1"/>
</dbReference>
<dbReference type="GO" id="GO:0030992">
    <property type="term" value="C:intraciliary transport particle B"/>
    <property type="evidence" value="ECO:0007669"/>
    <property type="project" value="TreeGrafter"/>
</dbReference>
<feature type="repeat" description="WD" evidence="4">
    <location>
        <begin position="103"/>
        <end position="135"/>
    </location>
</feature>
<comment type="subcellular location">
    <subcellularLocation>
        <location evidence="1">Cell projection</location>
        <location evidence="1">Cilium</location>
    </subcellularLocation>
</comment>
<dbReference type="SUPFAM" id="SSF50998">
    <property type="entry name" value="Quinoprotein alcohol dehydrogenase-like"/>
    <property type="match status" value="1"/>
</dbReference>
<dbReference type="InterPro" id="IPR036322">
    <property type="entry name" value="WD40_repeat_dom_sf"/>
</dbReference>
<evidence type="ECO:0000256" key="3">
    <source>
        <dbReference type="ARBA" id="ARBA00023273"/>
    </source>
</evidence>
<dbReference type="GO" id="GO:0060271">
    <property type="term" value="P:cilium assembly"/>
    <property type="evidence" value="ECO:0007669"/>
    <property type="project" value="TreeGrafter"/>
</dbReference>
<evidence type="ECO:0000313" key="8">
    <source>
        <dbReference type="Proteomes" id="UP001431209"/>
    </source>
</evidence>
<dbReference type="Pfam" id="PF00400">
    <property type="entry name" value="WD40"/>
    <property type="match status" value="4"/>
</dbReference>
<dbReference type="PANTHER" id="PTHR24098">
    <property type="entry name" value="OUTER SEGMENT 5"/>
    <property type="match status" value="1"/>
</dbReference>
<dbReference type="PROSITE" id="PS50082">
    <property type="entry name" value="WD_REPEATS_2"/>
    <property type="match status" value="2"/>
</dbReference>
<dbReference type="InterPro" id="IPR056456">
    <property type="entry name" value="Beta-prop_IFT80_2nd"/>
</dbReference>
<comment type="caution">
    <text evidence="7">The sequence shown here is derived from an EMBL/GenBank/DDBJ whole genome shotgun (WGS) entry which is preliminary data.</text>
</comment>
<reference evidence="7 8" key="1">
    <citation type="submission" date="2024-03" db="EMBL/GenBank/DDBJ databases">
        <title>The Acrasis kona genome and developmental transcriptomes reveal deep origins of eukaryotic multicellular pathways.</title>
        <authorList>
            <person name="Sheikh S."/>
            <person name="Fu C.-J."/>
            <person name="Brown M.W."/>
            <person name="Baldauf S.L."/>
        </authorList>
    </citation>
    <scope>NUCLEOTIDE SEQUENCE [LARGE SCALE GENOMIC DNA]</scope>
    <source>
        <strain evidence="7 8">ATCC MYA-3509</strain>
    </source>
</reference>
<gene>
    <name evidence="7" type="ORF">AKO1_011302</name>
</gene>
<evidence type="ECO:0000259" key="6">
    <source>
        <dbReference type="Pfam" id="PF23387"/>
    </source>
</evidence>
<dbReference type="PROSITE" id="PS50294">
    <property type="entry name" value="WD_REPEATS_REGION"/>
    <property type="match status" value="2"/>
</dbReference>
<dbReference type="InterPro" id="IPR015943">
    <property type="entry name" value="WD40/YVTN_repeat-like_dom_sf"/>
</dbReference>
<feature type="repeat" description="WD" evidence="4">
    <location>
        <begin position="190"/>
        <end position="222"/>
    </location>
</feature>
<dbReference type="Gene3D" id="2.130.10.10">
    <property type="entry name" value="YVTN repeat-like/Quinoprotein amine dehydrogenase"/>
    <property type="match status" value="2"/>
</dbReference>
<feature type="domain" description="IFT80 second beta-propeller" evidence="5">
    <location>
        <begin position="306"/>
        <end position="593"/>
    </location>
</feature>
<proteinExistence type="predicted"/>
<protein>
    <submittedName>
        <fullName evidence="7">Intraflagellar transport protein 80</fullName>
    </submittedName>
</protein>
<dbReference type="EMBL" id="JAOPGA020000797">
    <property type="protein sequence ID" value="KAL0481894.1"/>
    <property type="molecule type" value="Genomic_DNA"/>
</dbReference>
<evidence type="ECO:0000256" key="4">
    <source>
        <dbReference type="PROSITE-ProRule" id="PRU00221"/>
    </source>
</evidence>
<keyword evidence="2" id="KW-0969">Cilium</keyword>
<keyword evidence="8" id="KW-1185">Reference proteome</keyword>
<dbReference type="FunFam" id="1.25.40.470:FF:000007">
    <property type="entry name" value="Intraflagellar transport 80 homolog (Chlamydomonas)"/>
    <property type="match status" value="1"/>
</dbReference>
<dbReference type="Proteomes" id="UP001431209">
    <property type="component" value="Unassembled WGS sequence"/>
</dbReference>